<accession>K0UTV8</accession>
<gene>
    <name evidence="1" type="ORF">MFORT_20113</name>
</gene>
<dbReference type="AlphaFoldDB" id="K0UTV8"/>
<dbReference type="HOGENOM" id="CLU_2180954_0_0_11"/>
<proteinExistence type="predicted"/>
<comment type="caution">
    <text evidence="1">The sequence shown here is derived from an EMBL/GenBank/DDBJ whole genome shotgun (WGS) entry which is preliminary data.</text>
</comment>
<name>K0UTV8_MYCFO</name>
<dbReference type="RefSeq" id="WP_003885104.1">
    <property type="nucleotide sequence ID" value="NZ_JH814761.1"/>
</dbReference>
<organism evidence="1 2">
    <name type="scientific">Mycolicibacterium fortuitum subsp. fortuitum DSM 46621 = ATCC 6841 = JCM 6387</name>
    <dbReference type="NCBI Taxonomy" id="1214102"/>
    <lineage>
        <taxon>Bacteria</taxon>
        <taxon>Bacillati</taxon>
        <taxon>Actinomycetota</taxon>
        <taxon>Actinomycetes</taxon>
        <taxon>Mycobacteriales</taxon>
        <taxon>Mycobacteriaceae</taxon>
        <taxon>Mycolicibacterium</taxon>
    </lineage>
</organism>
<dbReference type="GeneID" id="93415231"/>
<dbReference type="Proteomes" id="UP000006043">
    <property type="component" value="Unassembled WGS sequence"/>
</dbReference>
<evidence type="ECO:0000313" key="1">
    <source>
        <dbReference type="EMBL" id="EJZ10612.1"/>
    </source>
</evidence>
<evidence type="ECO:0000313" key="2">
    <source>
        <dbReference type="Proteomes" id="UP000006043"/>
    </source>
</evidence>
<protein>
    <submittedName>
        <fullName evidence="1">Uncharacterized protein</fullName>
    </submittedName>
</protein>
<sequence>MTEESTRSKMPISYSELALLEPKAAVLLMFNHLEGLLKRSFKHQYPDERQPDNVAALTKKLVSKGVIDARLKGRLDDLRERRNRIAHDDPRVTHQEADHYFNSLGDALHELTHTSLYR</sequence>
<reference evidence="1 2" key="1">
    <citation type="journal article" date="2012" name="J. Bacteriol.">
        <title>Complete Genome Sequence of Mycobacterium fortuitum subsp. fortuitum Type Strain DSM46621.</title>
        <authorList>
            <person name="Ho Y.S."/>
            <person name="Adroub S.A."/>
            <person name="Aleisa F."/>
            <person name="Mahmood H."/>
            <person name="Othoum G."/>
            <person name="Rashid F."/>
            <person name="Zaher M."/>
            <person name="Ali S."/>
            <person name="Bitter W."/>
            <person name="Pain A."/>
            <person name="Abdallah A.M."/>
        </authorList>
    </citation>
    <scope>NUCLEOTIDE SEQUENCE [LARGE SCALE GENOMIC DNA]</scope>
    <source>
        <strain evidence="2">DSM46621</strain>
    </source>
</reference>
<dbReference type="PATRIC" id="fig|1214102.3.peg.3984"/>
<dbReference type="EMBL" id="ALQB01000091">
    <property type="protein sequence ID" value="EJZ10612.1"/>
    <property type="molecule type" value="Genomic_DNA"/>
</dbReference>